<protein>
    <submittedName>
        <fullName evidence="2">Predicted metal-dependent hydrolase</fullName>
    </submittedName>
</protein>
<dbReference type="Gene3D" id="3.20.20.140">
    <property type="entry name" value="Metal-dependent hydrolases"/>
    <property type="match status" value="1"/>
</dbReference>
<dbReference type="eggNOG" id="COG1574">
    <property type="taxonomic scope" value="Bacteria"/>
</dbReference>
<dbReference type="InterPro" id="IPR013108">
    <property type="entry name" value="Amidohydro_3"/>
</dbReference>
<organism evidence="2 3">
    <name type="scientific">Photobacterium aphoticum</name>
    <dbReference type="NCBI Taxonomy" id="754436"/>
    <lineage>
        <taxon>Bacteria</taxon>
        <taxon>Pseudomonadati</taxon>
        <taxon>Pseudomonadota</taxon>
        <taxon>Gammaproteobacteria</taxon>
        <taxon>Vibrionales</taxon>
        <taxon>Vibrionaceae</taxon>
        <taxon>Photobacterium</taxon>
    </lineage>
</organism>
<dbReference type="PANTHER" id="PTHR22642">
    <property type="entry name" value="IMIDAZOLONEPROPIONASE"/>
    <property type="match status" value="1"/>
</dbReference>
<reference evidence="2 3" key="1">
    <citation type="journal article" date="2014" name="Genome Announc.">
        <title>Draft Genome Sequences of Two Vibrionaceae Species, Vibrio ponticus C121 and Photobacterium aphoticum C119, Isolated as Coral Reef Microbiota.</title>
        <authorList>
            <person name="Al-saari N."/>
            <person name="Meirelles P.M."/>
            <person name="Mino S."/>
            <person name="Suda W."/>
            <person name="Oshima K."/>
            <person name="Hattori M."/>
            <person name="Ohkuma M."/>
            <person name="Thompson F.L."/>
            <person name="Gomez-Gil B."/>
            <person name="Sawabe T."/>
            <person name="Sawabe T."/>
        </authorList>
    </citation>
    <scope>NUCLEOTIDE SEQUENCE [LARGE SCALE GENOMIC DNA]</scope>
    <source>
        <strain evidence="2 3">JCM 19237</strain>
    </source>
</reference>
<evidence type="ECO:0000313" key="3">
    <source>
        <dbReference type="Proteomes" id="UP000029227"/>
    </source>
</evidence>
<dbReference type="AlphaFoldDB" id="A0A090QR49"/>
<evidence type="ECO:0000259" key="1">
    <source>
        <dbReference type="Pfam" id="PF07969"/>
    </source>
</evidence>
<feature type="domain" description="Amidohydrolase 3" evidence="1">
    <location>
        <begin position="3"/>
        <end position="93"/>
    </location>
</feature>
<keyword evidence="2" id="KW-0378">Hydrolase</keyword>
<dbReference type="Proteomes" id="UP000029227">
    <property type="component" value="Unassembled WGS sequence"/>
</dbReference>
<dbReference type="STRING" id="754436.JCM19237_971"/>
<gene>
    <name evidence="2" type="ORF">JCM19237_971</name>
</gene>
<accession>A0A090QR49</accession>
<sequence>MPKAMLSVWSAVNRMTAKKTLLGETERISALDALQALSRHAAYLFFEEKYKGRLVPGMQADMVILSTNPLSLPAGALREVTVIETLKAGRPLYPTPQGIAPADIKHIPTAPYLYDHQVSP</sequence>
<name>A0A090QR49_9GAMM</name>
<dbReference type="PANTHER" id="PTHR22642:SF2">
    <property type="entry name" value="PROTEIN LONG AFTER FAR-RED 3"/>
    <property type="match status" value="1"/>
</dbReference>
<dbReference type="GO" id="GO:0016810">
    <property type="term" value="F:hydrolase activity, acting on carbon-nitrogen (but not peptide) bonds"/>
    <property type="evidence" value="ECO:0007669"/>
    <property type="project" value="InterPro"/>
</dbReference>
<dbReference type="InterPro" id="IPR011059">
    <property type="entry name" value="Metal-dep_hydrolase_composite"/>
</dbReference>
<proteinExistence type="predicted"/>
<comment type="caution">
    <text evidence="2">The sequence shown here is derived from an EMBL/GenBank/DDBJ whole genome shotgun (WGS) entry which is preliminary data.</text>
</comment>
<dbReference type="Gene3D" id="2.30.40.10">
    <property type="entry name" value="Urease, subunit C, domain 1"/>
    <property type="match status" value="1"/>
</dbReference>
<dbReference type="Pfam" id="PF07969">
    <property type="entry name" value="Amidohydro_3"/>
    <property type="match status" value="1"/>
</dbReference>
<dbReference type="EMBL" id="BBMN01000004">
    <property type="protein sequence ID" value="GAL04299.1"/>
    <property type="molecule type" value="Genomic_DNA"/>
</dbReference>
<evidence type="ECO:0000313" key="2">
    <source>
        <dbReference type="EMBL" id="GAL04299.1"/>
    </source>
</evidence>